<evidence type="ECO:0000313" key="3">
    <source>
        <dbReference type="RefSeq" id="XP_024888973.1"/>
    </source>
</evidence>
<protein>
    <submittedName>
        <fullName evidence="3">Uncharacterized protein LOC112465601</fullName>
    </submittedName>
</protein>
<evidence type="ECO:0000259" key="1">
    <source>
        <dbReference type="Pfam" id="PF05699"/>
    </source>
</evidence>
<keyword evidence="2" id="KW-1185">Reference proteome</keyword>
<feature type="domain" description="HAT C-terminal dimerisation" evidence="1">
    <location>
        <begin position="580"/>
        <end position="628"/>
    </location>
</feature>
<reference evidence="3" key="1">
    <citation type="submission" date="2025-08" db="UniProtKB">
        <authorList>
            <consortium name="RefSeq"/>
        </authorList>
    </citation>
    <scope>IDENTIFICATION</scope>
    <source>
        <tissue evidence="3">Whole body</tissue>
    </source>
</reference>
<dbReference type="Proteomes" id="UP000504618">
    <property type="component" value="Unplaced"/>
</dbReference>
<organism evidence="2 3">
    <name type="scientific">Temnothorax curvispinosus</name>
    <dbReference type="NCBI Taxonomy" id="300111"/>
    <lineage>
        <taxon>Eukaryota</taxon>
        <taxon>Metazoa</taxon>
        <taxon>Ecdysozoa</taxon>
        <taxon>Arthropoda</taxon>
        <taxon>Hexapoda</taxon>
        <taxon>Insecta</taxon>
        <taxon>Pterygota</taxon>
        <taxon>Neoptera</taxon>
        <taxon>Endopterygota</taxon>
        <taxon>Hymenoptera</taxon>
        <taxon>Apocrita</taxon>
        <taxon>Aculeata</taxon>
        <taxon>Formicoidea</taxon>
        <taxon>Formicidae</taxon>
        <taxon>Myrmicinae</taxon>
        <taxon>Temnothorax</taxon>
    </lineage>
</organism>
<accession>A0A6J1R472</accession>
<dbReference type="PANTHER" id="PTHR37162:SF1">
    <property type="entry name" value="BED-TYPE DOMAIN-CONTAINING PROTEIN"/>
    <property type="match status" value="1"/>
</dbReference>
<dbReference type="AlphaFoldDB" id="A0A6J1R472"/>
<name>A0A6J1R472_9HYME</name>
<dbReference type="InterPro" id="IPR008906">
    <property type="entry name" value="HATC_C_dom"/>
</dbReference>
<evidence type="ECO:0000313" key="2">
    <source>
        <dbReference type="Proteomes" id="UP000504618"/>
    </source>
</evidence>
<proteinExistence type="predicted"/>
<dbReference type="Pfam" id="PF05699">
    <property type="entry name" value="Dimer_Tnp_hAT"/>
    <property type="match status" value="1"/>
</dbReference>
<dbReference type="InterPro" id="IPR012337">
    <property type="entry name" value="RNaseH-like_sf"/>
</dbReference>
<sequence length="634" mass="71943">MDHPEPSTSGDIKEKKRTSKMKVFQYSWLSIDIFKEWLMPHEDNKKALCTACDKVILCGKSDLIRHSKTKLHVTNISKSRNVTPSALLPKLKCNIKDADHVKKVKTADIEIAAFYAEHNIAFRTVNHMVPLMKKTAPVINDVKMSKTKCTKLITNVLGKRETDKLITTLKSQKFSILVDESTSISNDKLLCILVKYVSLETKKCITQLLQLVALDATDCSADKLYSAFEKCLKSKGIPLSNIVGMACDNASVMIGVRDSFASRLKKEVPALVVLNCICHSSALISSKACSKLPDSCEDVLHAVATYFSTSAKRSAILCDFQSFFGVESRKILKLSGTRWLVLQKCVTRLLDNWEVLKHYFHLETIESKNKSAITIFNTLNDNKIKAYMLFLKYCLKFFNQFNAFFQGRNILIHKLAESSEHLIKQIGNNFLLPEALKNISLEIINLQNFLPLNSIYVGPECESLLKLESLEFVIEIKSRCLSFYITALKEMIKRLPYNNEMFRELTFLDPSIALSDESRLTFPDLRNVARHFQISDITALACEWRTLPIVFNDADKIHLANLELDDMWNNIFQKKNLNGEPSFPNLENLVHAVMSLPHSNAEAERIFSIVTDVKNKKRNRLDVATLDAVCKQPS</sequence>
<dbReference type="RefSeq" id="XP_024888973.1">
    <property type="nucleotide sequence ID" value="XM_025033205.1"/>
</dbReference>
<dbReference type="SUPFAM" id="SSF53098">
    <property type="entry name" value="Ribonuclease H-like"/>
    <property type="match status" value="1"/>
</dbReference>
<dbReference type="GO" id="GO:0046983">
    <property type="term" value="F:protein dimerization activity"/>
    <property type="evidence" value="ECO:0007669"/>
    <property type="project" value="InterPro"/>
</dbReference>
<gene>
    <name evidence="3" type="primary">LOC112465601</name>
</gene>
<dbReference type="OrthoDB" id="7674489at2759"/>
<dbReference type="GeneID" id="112465601"/>
<dbReference type="PANTHER" id="PTHR37162">
    <property type="entry name" value="HAT FAMILY DIMERISATION DOMAINCONTAINING PROTEIN-RELATED"/>
    <property type="match status" value="1"/>
</dbReference>